<dbReference type="EMBL" id="CAEY01001296">
    <property type="status" value="NOT_ANNOTATED_CDS"/>
    <property type="molecule type" value="Genomic_DNA"/>
</dbReference>
<dbReference type="EnsemblMetazoa" id="tetur47g00200.1">
    <property type="protein sequence ID" value="tetur47g00200.1"/>
    <property type="gene ID" value="tetur47g00200"/>
</dbReference>
<dbReference type="AlphaFoldDB" id="T1L5I6"/>
<dbReference type="Proteomes" id="UP000015104">
    <property type="component" value="Unassembled WGS sequence"/>
</dbReference>
<organism evidence="1 2">
    <name type="scientific">Tetranychus urticae</name>
    <name type="common">Two-spotted spider mite</name>
    <dbReference type="NCBI Taxonomy" id="32264"/>
    <lineage>
        <taxon>Eukaryota</taxon>
        <taxon>Metazoa</taxon>
        <taxon>Ecdysozoa</taxon>
        <taxon>Arthropoda</taxon>
        <taxon>Chelicerata</taxon>
        <taxon>Arachnida</taxon>
        <taxon>Acari</taxon>
        <taxon>Acariformes</taxon>
        <taxon>Trombidiformes</taxon>
        <taxon>Prostigmata</taxon>
        <taxon>Eleutherengona</taxon>
        <taxon>Raphignathae</taxon>
        <taxon>Tetranychoidea</taxon>
        <taxon>Tetranychidae</taxon>
        <taxon>Tetranychus</taxon>
    </lineage>
</organism>
<reference evidence="1" key="2">
    <citation type="submission" date="2015-06" db="UniProtKB">
        <authorList>
            <consortium name="EnsemblMetazoa"/>
        </authorList>
    </citation>
    <scope>IDENTIFICATION</scope>
</reference>
<evidence type="ECO:0000313" key="2">
    <source>
        <dbReference type="Proteomes" id="UP000015104"/>
    </source>
</evidence>
<proteinExistence type="predicted"/>
<sequence length="36" mass="4354">MYKYFTANGTRKYYDILNKLISAYNNSYHRSIKMNA</sequence>
<evidence type="ECO:0000313" key="1">
    <source>
        <dbReference type="EnsemblMetazoa" id="tetur47g00200.1"/>
    </source>
</evidence>
<dbReference type="EMBL" id="CAEY01002028">
    <property type="status" value="NOT_ANNOTATED_CDS"/>
    <property type="molecule type" value="Genomic_DNA"/>
</dbReference>
<name>T1L5I6_TETUR</name>
<dbReference type="HOGENOM" id="CLU_3360310_0_0_1"/>
<dbReference type="EnsemblMetazoa" id="tetur09g04440.1">
    <property type="protein sequence ID" value="tetur09g04440.1"/>
    <property type="gene ID" value="tetur09g04440"/>
</dbReference>
<reference evidence="2" key="1">
    <citation type="submission" date="2011-08" db="EMBL/GenBank/DDBJ databases">
        <authorList>
            <person name="Rombauts S."/>
        </authorList>
    </citation>
    <scope>NUCLEOTIDE SEQUENCE</scope>
    <source>
        <strain evidence="2">London</strain>
    </source>
</reference>
<protein>
    <submittedName>
        <fullName evidence="1">Uncharacterized protein</fullName>
    </submittedName>
</protein>
<keyword evidence="2" id="KW-1185">Reference proteome</keyword>
<accession>T1L5I6</accession>